<dbReference type="Proteomes" id="UP000593561">
    <property type="component" value="Unassembled WGS sequence"/>
</dbReference>
<keyword evidence="2" id="KW-1185">Reference proteome</keyword>
<reference evidence="1 2" key="1">
    <citation type="journal article" date="2019" name="Genome Biol. Evol.">
        <title>Insights into the evolution of the New World diploid cottons (Gossypium, subgenus Houzingenia) based on genome sequencing.</title>
        <authorList>
            <person name="Grover C.E."/>
            <person name="Arick M.A. 2nd"/>
            <person name="Thrash A."/>
            <person name="Conover J.L."/>
            <person name="Sanders W.S."/>
            <person name="Peterson D.G."/>
            <person name="Frelichowski J.E."/>
            <person name="Scheffler J.A."/>
            <person name="Scheffler B.E."/>
            <person name="Wendel J.F."/>
        </authorList>
    </citation>
    <scope>NUCLEOTIDE SEQUENCE [LARGE SCALE GENOMIC DNA]</scope>
    <source>
        <strain evidence="1">27</strain>
        <tissue evidence="1">Leaf</tissue>
    </source>
</reference>
<dbReference type="EMBL" id="JABFAC010247518">
    <property type="protein sequence ID" value="MBA0636913.1"/>
    <property type="molecule type" value="Genomic_DNA"/>
</dbReference>
<comment type="caution">
    <text evidence="1">The sequence shown here is derived from an EMBL/GenBank/DDBJ whole genome shotgun (WGS) entry which is preliminary data.</text>
</comment>
<organism evidence="1 2">
    <name type="scientific">Gossypium davidsonii</name>
    <name type="common">Davidson's cotton</name>
    <name type="synonym">Gossypium klotzschianum subsp. davidsonii</name>
    <dbReference type="NCBI Taxonomy" id="34287"/>
    <lineage>
        <taxon>Eukaryota</taxon>
        <taxon>Viridiplantae</taxon>
        <taxon>Streptophyta</taxon>
        <taxon>Embryophyta</taxon>
        <taxon>Tracheophyta</taxon>
        <taxon>Spermatophyta</taxon>
        <taxon>Magnoliopsida</taxon>
        <taxon>eudicotyledons</taxon>
        <taxon>Gunneridae</taxon>
        <taxon>Pentapetalae</taxon>
        <taxon>rosids</taxon>
        <taxon>malvids</taxon>
        <taxon>Malvales</taxon>
        <taxon>Malvaceae</taxon>
        <taxon>Malvoideae</taxon>
        <taxon>Gossypium</taxon>
    </lineage>
</organism>
<protein>
    <submittedName>
        <fullName evidence="1">Uncharacterized protein</fullName>
    </submittedName>
</protein>
<dbReference type="AlphaFoldDB" id="A0A7J8TFH8"/>
<accession>A0A7J8TFH8</accession>
<name>A0A7J8TFH8_GOSDV</name>
<gene>
    <name evidence="1" type="ORF">Godav_024570</name>
</gene>
<evidence type="ECO:0000313" key="2">
    <source>
        <dbReference type="Proteomes" id="UP000593561"/>
    </source>
</evidence>
<proteinExistence type="predicted"/>
<evidence type="ECO:0000313" key="1">
    <source>
        <dbReference type="EMBL" id="MBA0636913.1"/>
    </source>
</evidence>
<sequence>MLLFREIGKRVGVGLGSFDAKV</sequence>